<dbReference type="PRINTS" id="PR00385">
    <property type="entry name" value="P450"/>
</dbReference>
<dbReference type="InterPro" id="IPR001128">
    <property type="entry name" value="Cyt_P450"/>
</dbReference>
<dbReference type="InterPro" id="IPR050121">
    <property type="entry name" value="Cytochrome_P450_monoxygenase"/>
</dbReference>
<keyword evidence="7" id="KW-1185">Reference proteome</keyword>
<keyword evidence="5" id="KW-0560">Oxidoreductase</keyword>
<dbReference type="InterPro" id="IPR036396">
    <property type="entry name" value="Cyt_P450_sf"/>
</dbReference>
<reference evidence="6 7" key="1">
    <citation type="journal article" date="2019" name="Int. J. Syst. Evol. Microbiol.">
        <title>The Global Catalogue of Microorganisms (GCM) 10K type strain sequencing project: providing services to taxonomists for standard genome sequencing and annotation.</title>
        <authorList>
            <consortium name="The Broad Institute Genomics Platform"/>
            <consortium name="The Broad Institute Genome Sequencing Center for Infectious Disease"/>
            <person name="Wu L."/>
            <person name="Ma J."/>
        </authorList>
    </citation>
    <scope>NUCLEOTIDE SEQUENCE [LARGE SCALE GENOMIC DNA]</scope>
    <source>
        <strain evidence="6 7">SYNS20</strain>
    </source>
</reference>
<evidence type="ECO:0000256" key="4">
    <source>
        <dbReference type="ARBA" id="ARBA00023004"/>
    </source>
</evidence>
<organism evidence="6 7">
    <name type="scientific">Halobaculum halobium</name>
    <dbReference type="NCBI Taxonomy" id="3032281"/>
    <lineage>
        <taxon>Archaea</taxon>
        <taxon>Methanobacteriati</taxon>
        <taxon>Methanobacteriota</taxon>
        <taxon>Stenosarchaea group</taxon>
        <taxon>Halobacteria</taxon>
        <taxon>Halobacteriales</taxon>
        <taxon>Haloferacaceae</taxon>
        <taxon>Halobaculum</taxon>
    </lineage>
</organism>
<comment type="cofactor">
    <cofactor evidence="1">
        <name>heme</name>
        <dbReference type="ChEBI" id="CHEBI:30413"/>
    </cofactor>
</comment>
<evidence type="ECO:0000256" key="1">
    <source>
        <dbReference type="ARBA" id="ARBA00001971"/>
    </source>
</evidence>
<keyword evidence="4 5" id="KW-0408">Iron</keyword>
<dbReference type="InterPro" id="IPR002403">
    <property type="entry name" value="Cyt_P450_E_grp-IV"/>
</dbReference>
<dbReference type="Pfam" id="PF00067">
    <property type="entry name" value="p450"/>
    <property type="match status" value="1"/>
</dbReference>
<dbReference type="GO" id="GO:0004497">
    <property type="term" value="F:monooxygenase activity"/>
    <property type="evidence" value="ECO:0007669"/>
    <property type="project" value="UniProtKB-KW"/>
</dbReference>
<dbReference type="InterPro" id="IPR017972">
    <property type="entry name" value="Cyt_P450_CS"/>
</dbReference>
<dbReference type="PANTHER" id="PTHR24305">
    <property type="entry name" value="CYTOCHROME P450"/>
    <property type="match status" value="1"/>
</dbReference>
<keyword evidence="3 5" id="KW-0479">Metal-binding</keyword>
<keyword evidence="5" id="KW-0349">Heme</keyword>
<protein>
    <submittedName>
        <fullName evidence="6">Cytochrome P450</fullName>
    </submittedName>
</protein>
<name>A0ABD5TFD1_9EURY</name>
<gene>
    <name evidence="6" type="ORF">ACFQFD_14425</name>
</gene>
<sequence>MVSSWTEGDVVEVHEAATDYAFSVLAESLLGSDIDAERETVRDAAASITARFDTGRLSSFLPEWIPTATNRRYRRRHDTLRETIRELVARRRAAGPPSDPASADDLLGTLLAAAEMGALNDEELVDNAVTFLFAGHETSALGLRYALYCLAGRPEIQEQIHAEVDSFDGDPTPSAVRECPVLGAAVDEALRLYPPVHSFFREPTEDVELGGYRIPEGVVLTLTPWTVHRDGRWWSDLETYQPERWLRETAEGATVRGDETRGPAVGERPEYSYFPFGGGPRHCIGMRFARQELRLATATLLQRFEFEQVTEDLSLKASANTRPDGSVRLRVRSSVQATR</sequence>
<dbReference type="AlphaFoldDB" id="A0ABD5TFD1"/>
<proteinExistence type="inferred from homology"/>
<dbReference type="Proteomes" id="UP001596443">
    <property type="component" value="Unassembled WGS sequence"/>
</dbReference>
<evidence type="ECO:0000256" key="3">
    <source>
        <dbReference type="ARBA" id="ARBA00022723"/>
    </source>
</evidence>
<dbReference type="EMBL" id="JBHSWX010000012">
    <property type="protein sequence ID" value="MFC6787147.1"/>
    <property type="molecule type" value="Genomic_DNA"/>
</dbReference>
<keyword evidence="5" id="KW-0503">Monooxygenase</keyword>
<dbReference type="Gene3D" id="1.10.630.10">
    <property type="entry name" value="Cytochrome P450"/>
    <property type="match status" value="1"/>
</dbReference>
<comment type="similarity">
    <text evidence="2 5">Belongs to the cytochrome P450 family.</text>
</comment>
<accession>A0ABD5TFD1</accession>
<dbReference type="PROSITE" id="PS00086">
    <property type="entry name" value="CYTOCHROME_P450"/>
    <property type="match status" value="1"/>
</dbReference>
<dbReference type="GO" id="GO:0046872">
    <property type="term" value="F:metal ion binding"/>
    <property type="evidence" value="ECO:0007669"/>
    <property type="project" value="UniProtKB-KW"/>
</dbReference>
<comment type="caution">
    <text evidence="6">The sequence shown here is derived from an EMBL/GenBank/DDBJ whole genome shotgun (WGS) entry which is preliminary data.</text>
</comment>
<evidence type="ECO:0000313" key="6">
    <source>
        <dbReference type="EMBL" id="MFC6787147.1"/>
    </source>
</evidence>
<dbReference type="GeneID" id="81210259"/>
<dbReference type="RefSeq" id="WP_284061329.1">
    <property type="nucleotide sequence ID" value="NZ_CP126158.1"/>
</dbReference>
<evidence type="ECO:0000313" key="7">
    <source>
        <dbReference type="Proteomes" id="UP001596443"/>
    </source>
</evidence>
<dbReference type="PRINTS" id="PR00465">
    <property type="entry name" value="EP450IV"/>
</dbReference>
<dbReference type="PANTHER" id="PTHR24305:SF166">
    <property type="entry name" value="CYTOCHROME P450 12A4, MITOCHONDRIAL-RELATED"/>
    <property type="match status" value="1"/>
</dbReference>
<evidence type="ECO:0000256" key="5">
    <source>
        <dbReference type="RuleBase" id="RU000461"/>
    </source>
</evidence>
<dbReference type="SUPFAM" id="SSF48264">
    <property type="entry name" value="Cytochrome P450"/>
    <property type="match status" value="1"/>
</dbReference>
<evidence type="ECO:0000256" key="2">
    <source>
        <dbReference type="ARBA" id="ARBA00010617"/>
    </source>
</evidence>